<dbReference type="AlphaFoldDB" id="A0A438BX46"/>
<sequence length="505" mass="56771">MITLHGSTPSLWRRAEGCVPPKSTIAFARDSFNPPPYPYRINLDLFIKNPKSYMWVHLRGFRGQCNHIKDLIPPPLSFLLGIIRDLVVIPSSLGPLTQVRVDGRLVCTGDQGDMNSQLVMVDELALIMASIQEVIASLSIVMKTHGLDESQMIMLFTMPLSGATQRWFASLDVFHNRTYDDFAQEFLRQFAFNIVVDISKSELEALRQMSNDLQPRFTRHLIGPTHADFRSLVQALYDVEEGISRGLWLKSSHTDPNGKNPLRGQHSDPCYAAQAMDRPPVAYSKPRASQTFSPRHNIDRCTTLRHAIHDLIDRGSVNLGQPSVMANPLLTHSTHAVPLPTGDVHFIDLDGDDFIHMMSWEDHTLEPIVLNVRLEIDGVTLGHRVPFILLDNGFALNVDPGFTKSEPHHLPFIKSFTFDEVQIVTVEESHKDHALLPFDHHSGTIALRSQESNASNGVRFEVEMKELKPLEADHSKLKEDFCMAAKSVFCCENFAAILNSARVFS</sequence>
<dbReference type="EMBL" id="QGNW01002598">
    <property type="protein sequence ID" value="RVW15518.1"/>
    <property type="molecule type" value="Genomic_DNA"/>
</dbReference>
<protein>
    <recommendedName>
        <fullName evidence="1">Retrotransposon gag domain-containing protein</fullName>
    </recommendedName>
</protein>
<dbReference type="Proteomes" id="UP000288805">
    <property type="component" value="Unassembled WGS sequence"/>
</dbReference>
<evidence type="ECO:0000313" key="3">
    <source>
        <dbReference type="Proteomes" id="UP000288805"/>
    </source>
</evidence>
<feature type="domain" description="Retrotransposon gag" evidence="1">
    <location>
        <begin position="155"/>
        <end position="211"/>
    </location>
</feature>
<accession>A0A438BX46</accession>
<reference evidence="2 3" key="1">
    <citation type="journal article" date="2018" name="PLoS Genet.">
        <title>Population sequencing reveals clonal diversity and ancestral inbreeding in the grapevine cultivar Chardonnay.</title>
        <authorList>
            <person name="Roach M.J."/>
            <person name="Johnson D.L."/>
            <person name="Bohlmann J."/>
            <person name="van Vuuren H.J."/>
            <person name="Jones S.J."/>
            <person name="Pretorius I.S."/>
            <person name="Schmidt S.A."/>
            <person name="Borneman A.R."/>
        </authorList>
    </citation>
    <scope>NUCLEOTIDE SEQUENCE [LARGE SCALE GENOMIC DNA]</scope>
    <source>
        <strain evidence="3">cv. Chardonnay</strain>
        <tissue evidence="2">Leaf</tissue>
    </source>
</reference>
<gene>
    <name evidence="2" type="ORF">CK203_077782</name>
</gene>
<evidence type="ECO:0000259" key="1">
    <source>
        <dbReference type="Pfam" id="PF03732"/>
    </source>
</evidence>
<evidence type="ECO:0000313" key="2">
    <source>
        <dbReference type="EMBL" id="RVW15518.1"/>
    </source>
</evidence>
<proteinExistence type="predicted"/>
<name>A0A438BX46_VITVI</name>
<comment type="caution">
    <text evidence="2">The sequence shown here is derived from an EMBL/GenBank/DDBJ whole genome shotgun (WGS) entry which is preliminary data.</text>
</comment>
<dbReference type="InterPro" id="IPR005162">
    <property type="entry name" value="Retrotrans_gag_dom"/>
</dbReference>
<organism evidence="2 3">
    <name type="scientific">Vitis vinifera</name>
    <name type="common">Grape</name>
    <dbReference type="NCBI Taxonomy" id="29760"/>
    <lineage>
        <taxon>Eukaryota</taxon>
        <taxon>Viridiplantae</taxon>
        <taxon>Streptophyta</taxon>
        <taxon>Embryophyta</taxon>
        <taxon>Tracheophyta</taxon>
        <taxon>Spermatophyta</taxon>
        <taxon>Magnoliopsida</taxon>
        <taxon>eudicotyledons</taxon>
        <taxon>Gunneridae</taxon>
        <taxon>Pentapetalae</taxon>
        <taxon>rosids</taxon>
        <taxon>Vitales</taxon>
        <taxon>Vitaceae</taxon>
        <taxon>Viteae</taxon>
        <taxon>Vitis</taxon>
    </lineage>
</organism>
<dbReference type="Pfam" id="PF03732">
    <property type="entry name" value="Retrotrans_gag"/>
    <property type="match status" value="1"/>
</dbReference>